<sequence length="141" mass="16223">MNKSFFILIGIIFTQVLANEHDWYPKDPGAIQDQCAESNPLTDESKADLLLGLVHYHPDLIAYIICTAKGMNFYTTEKGFDTERLLYALDKMNRLHNRNMVVDCVNKYKEIKSEYEMVYHVAKCLKEGNNADGDVKNERPT</sequence>
<evidence type="ECO:0000313" key="3">
    <source>
        <dbReference type="Proteomes" id="UP001652621"/>
    </source>
</evidence>
<dbReference type="KEGG" id="mde:101896776"/>
<protein>
    <submittedName>
        <fullName evidence="4">Uncharacterized protein LOC101896776</fullName>
    </submittedName>
</protein>
<dbReference type="InterPro" id="IPR006170">
    <property type="entry name" value="PBP/GOBP"/>
</dbReference>
<dbReference type="OrthoDB" id="7954178at2759"/>
<dbReference type="SUPFAM" id="SSF47565">
    <property type="entry name" value="Insect pheromone/odorant-binding proteins"/>
    <property type="match status" value="1"/>
</dbReference>
<dbReference type="EnsemblMetazoa" id="MDOA005255-RA">
    <property type="protein sequence ID" value="MDOA005255-PA"/>
    <property type="gene ID" value="MDOA005255"/>
</dbReference>
<dbReference type="GO" id="GO:0005549">
    <property type="term" value="F:odorant binding"/>
    <property type="evidence" value="ECO:0007669"/>
    <property type="project" value="InterPro"/>
</dbReference>
<dbReference type="Pfam" id="PF01395">
    <property type="entry name" value="PBP_GOBP"/>
    <property type="match status" value="1"/>
</dbReference>
<dbReference type="AlphaFoldDB" id="A0A1I8MIK1"/>
<evidence type="ECO:0000313" key="4">
    <source>
        <dbReference type="RefSeq" id="XP_005187748.1"/>
    </source>
</evidence>
<keyword evidence="3" id="KW-1185">Reference proteome</keyword>
<dbReference type="VEuPathDB" id="VectorBase:MDOMA2_012470"/>
<reference evidence="4" key="2">
    <citation type="submission" date="2025-04" db="UniProtKB">
        <authorList>
            <consortium name="RefSeq"/>
        </authorList>
    </citation>
    <scope>IDENTIFICATION</scope>
    <source>
        <strain evidence="4">Aabys</strain>
    </source>
</reference>
<dbReference type="SMART" id="SM00708">
    <property type="entry name" value="PhBP"/>
    <property type="match status" value="1"/>
</dbReference>
<name>A0A1I8MIK1_MUSDO</name>
<organism evidence="2">
    <name type="scientific">Musca domestica</name>
    <name type="common">House fly</name>
    <dbReference type="NCBI Taxonomy" id="7370"/>
    <lineage>
        <taxon>Eukaryota</taxon>
        <taxon>Metazoa</taxon>
        <taxon>Ecdysozoa</taxon>
        <taxon>Arthropoda</taxon>
        <taxon>Hexapoda</taxon>
        <taxon>Insecta</taxon>
        <taxon>Pterygota</taxon>
        <taxon>Neoptera</taxon>
        <taxon>Endopterygota</taxon>
        <taxon>Diptera</taxon>
        <taxon>Brachycera</taxon>
        <taxon>Muscomorpha</taxon>
        <taxon>Muscoidea</taxon>
        <taxon>Muscidae</taxon>
        <taxon>Musca</taxon>
    </lineage>
</organism>
<feature type="chain" id="PRO_5044560418" evidence="1">
    <location>
        <begin position="19"/>
        <end position="141"/>
    </location>
</feature>
<dbReference type="RefSeq" id="XP_005187748.1">
    <property type="nucleotide sequence ID" value="XM_005187691.3"/>
</dbReference>
<accession>A0A1I8MIK1</accession>
<reference evidence="2" key="1">
    <citation type="submission" date="2020-05" db="UniProtKB">
        <authorList>
            <consortium name="EnsemblMetazoa"/>
        </authorList>
    </citation>
    <scope>IDENTIFICATION</scope>
    <source>
        <strain evidence="2">Aabys</strain>
    </source>
</reference>
<dbReference type="VEuPathDB" id="VectorBase:MDOA005255"/>
<dbReference type="Gene3D" id="1.10.238.20">
    <property type="entry name" value="Pheromone/general odorant binding protein domain"/>
    <property type="match status" value="1"/>
</dbReference>
<feature type="signal peptide" evidence="1">
    <location>
        <begin position="1"/>
        <end position="18"/>
    </location>
</feature>
<dbReference type="InterPro" id="IPR036728">
    <property type="entry name" value="PBP_GOBP_sf"/>
</dbReference>
<gene>
    <name evidence="2" type="primary">101896776</name>
    <name evidence="4" type="synonym">LOC101896776</name>
</gene>
<evidence type="ECO:0000256" key="1">
    <source>
        <dbReference type="SAM" id="SignalP"/>
    </source>
</evidence>
<proteinExistence type="predicted"/>
<dbReference type="Proteomes" id="UP001652621">
    <property type="component" value="Unplaced"/>
</dbReference>
<keyword evidence="1" id="KW-0732">Signal</keyword>
<dbReference type="GeneID" id="101896776"/>
<evidence type="ECO:0000313" key="2">
    <source>
        <dbReference type="EnsemblMetazoa" id="MDOA005255-PA"/>
    </source>
</evidence>